<evidence type="ECO:0000313" key="3">
    <source>
        <dbReference type="Proteomes" id="UP001164459"/>
    </source>
</evidence>
<dbReference type="RefSeq" id="WP_269034015.1">
    <property type="nucleotide sequence ID" value="NZ_CP114040.1"/>
</dbReference>
<evidence type="ECO:0000313" key="2">
    <source>
        <dbReference type="EMBL" id="WAS91653.1"/>
    </source>
</evidence>
<dbReference type="EMBL" id="CP114040">
    <property type="protein sequence ID" value="WAS91653.1"/>
    <property type="molecule type" value="Genomic_DNA"/>
</dbReference>
<gene>
    <name evidence="2" type="ORF">O0S08_36185</name>
</gene>
<reference evidence="2" key="1">
    <citation type="submission" date="2022-11" db="EMBL/GenBank/DDBJ databases">
        <title>Minimal conservation of predation-associated metabolite biosynthetic gene clusters underscores biosynthetic potential of Myxococcota including descriptions for ten novel species: Archangium lansinium sp. nov., Myxococcus landrumus sp. nov., Nannocystis bai.</title>
        <authorList>
            <person name="Ahearne A."/>
            <person name="Stevens C."/>
            <person name="Dowd S."/>
        </authorList>
    </citation>
    <scope>NUCLEOTIDE SEQUENCE</scope>
    <source>
        <strain evidence="2">Fl3</strain>
    </source>
</reference>
<organism evidence="2 3">
    <name type="scientific">Nannocystis punicea</name>
    <dbReference type="NCBI Taxonomy" id="2995304"/>
    <lineage>
        <taxon>Bacteria</taxon>
        <taxon>Pseudomonadati</taxon>
        <taxon>Myxococcota</taxon>
        <taxon>Polyangia</taxon>
        <taxon>Nannocystales</taxon>
        <taxon>Nannocystaceae</taxon>
        <taxon>Nannocystis</taxon>
    </lineage>
</organism>
<sequence length="49" mass="4909">MSNQRLAASRPSIDAASEPGLPSGADIAEPAALAAPRILARAGARAVRI</sequence>
<accession>A0ABY7GXI1</accession>
<keyword evidence="3" id="KW-1185">Reference proteome</keyword>
<protein>
    <submittedName>
        <fullName evidence="2">Uncharacterized protein</fullName>
    </submittedName>
</protein>
<proteinExistence type="predicted"/>
<feature type="region of interest" description="Disordered" evidence="1">
    <location>
        <begin position="1"/>
        <end position="26"/>
    </location>
</feature>
<evidence type="ECO:0000256" key="1">
    <source>
        <dbReference type="SAM" id="MobiDB-lite"/>
    </source>
</evidence>
<dbReference type="Proteomes" id="UP001164459">
    <property type="component" value="Chromosome"/>
</dbReference>
<name>A0ABY7GXI1_9BACT</name>